<sequence length="233" mass="25459">MEFLQGILDSTQYSFVTALILGLMTAISPCPLATNISAIGFISRDIEDRKRVFLNGVVYTLGRALSYTGLAVVLYFGASQMNVSMIFQGWGEKLLGPVLIIIGLFMLDVIKLRLPGFSSLTERLGEKGKGSYLGTLLLGMVFALAFCPYSGVLYFAMLIPMTVSSASGLYLPVVFAIATGLPVIVFAWLLAFAVGNVGSLYNHIKTFEIWFRRVVSVLFILVGIYYIVEAFVS</sequence>
<protein>
    <submittedName>
        <fullName evidence="3">Cytochrome C biogenesis DsbD-like protein</fullName>
    </submittedName>
</protein>
<proteinExistence type="predicted"/>
<dbReference type="PANTHER" id="PTHR31272">
    <property type="entry name" value="CYTOCHROME C-TYPE BIOGENESIS PROTEIN HI_1454-RELATED"/>
    <property type="match status" value="1"/>
</dbReference>
<evidence type="ECO:0000313" key="4">
    <source>
        <dbReference type="Proteomes" id="UP000294830"/>
    </source>
</evidence>
<keyword evidence="4" id="KW-1185">Reference proteome</keyword>
<organism evidence="3 4">
    <name type="scientific">Acetobacteroides hydrogenigenes</name>
    <dbReference type="NCBI Taxonomy" id="979970"/>
    <lineage>
        <taxon>Bacteria</taxon>
        <taxon>Pseudomonadati</taxon>
        <taxon>Bacteroidota</taxon>
        <taxon>Bacteroidia</taxon>
        <taxon>Bacteroidales</taxon>
        <taxon>Rikenellaceae</taxon>
        <taxon>Acetobacteroides</taxon>
    </lineage>
</organism>
<keyword evidence="1" id="KW-0812">Transmembrane</keyword>
<evidence type="ECO:0000256" key="1">
    <source>
        <dbReference type="SAM" id="Phobius"/>
    </source>
</evidence>
<evidence type="ECO:0000259" key="2">
    <source>
        <dbReference type="Pfam" id="PF13386"/>
    </source>
</evidence>
<dbReference type="InterPro" id="IPR051790">
    <property type="entry name" value="Cytochrome_c-biogenesis_DsbD"/>
</dbReference>
<feature type="transmembrane region" description="Helical" evidence="1">
    <location>
        <begin position="94"/>
        <end position="114"/>
    </location>
</feature>
<dbReference type="InterPro" id="IPR039447">
    <property type="entry name" value="UreH-like_TM_dom"/>
</dbReference>
<dbReference type="PANTHER" id="PTHR31272:SF4">
    <property type="entry name" value="CYTOCHROME C-TYPE BIOGENESIS PROTEIN HI_1454-RELATED"/>
    <property type="match status" value="1"/>
</dbReference>
<dbReference type="NCBIfam" id="NF040495">
    <property type="entry name" value="tranport_ArsG"/>
    <property type="match status" value="1"/>
</dbReference>
<feature type="transmembrane region" description="Helical" evidence="1">
    <location>
        <begin position="135"/>
        <end position="157"/>
    </location>
</feature>
<feature type="domain" description="Urease accessory protein UreH-like transmembrane" evidence="2">
    <location>
        <begin position="17"/>
        <end position="225"/>
    </location>
</feature>
<evidence type="ECO:0000313" key="3">
    <source>
        <dbReference type="EMBL" id="TCN64483.1"/>
    </source>
</evidence>
<reference evidence="3 4" key="1">
    <citation type="submission" date="2019-03" db="EMBL/GenBank/DDBJ databases">
        <title>Genomic Encyclopedia of Archaeal and Bacterial Type Strains, Phase II (KMG-II): from individual species to whole genera.</title>
        <authorList>
            <person name="Goeker M."/>
        </authorList>
    </citation>
    <scope>NUCLEOTIDE SEQUENCE [LARGE SCALE GENOMIC DNA]</scope>
    <source>
        <strain evidence="3 4">RL-C</strain>
    </source>
</reference>
<dbReference type="EMBL" id="SLWB01000013">
    <property type="protein sequence ID" value="TCN64483.1"/>
    <property type="molecule type" value="Genomic_DNA"/>
</dbReference>
<name>A0A4R2E8G8_9BACT</name>
<comment type="caution">
    <text evidence="3">The sequence shown here is derived from an EMBL/GenBank/DDBJ whole genome shotgun (WGS) entry which is preliminary data.</text>
</comment>
<feature type="transmembrane region" description="Helical" evidence="1">
    <location>
        <begin position="210"/>
        <end position="228"/>
    </location>
</feature>
<dbReference type="Proteomes" id="UP000294830">
    <property type="component" value="Unassembled WGS sequence"/>
</dbReference>
<dbReference type="Pfam" id="PF13386">
    <property type="entry name" value="DsbD_2"/>
    <property type="match status" value="1"/>
</dbReference>
<dbReference type="OrthoDB" id="1199621at2"/>
<dbReference type="RefSeq" id="WP_131839909.1">
    <property type="nucleotide sequence ID" value="NZ_SLWB01000013.1"/>
</dbReference>
<feature type="transmembrane region" description="Helical" evidence="1">
    <location>
        <begin position="12"/>
        <end position="32"/>
    </location>
</feature>
<feature type="transmembrane region" description="Helical" evidence="1">
    <location>
        <begin position="52"/>
        <end position="74"/>
    </location>
</feature>
<keyword evidence="1" id="KW-1133">Transmembrane helix</keyword>
<feature type="transmembrane region" description="Helical" evidence="1">
    <location>
        <begin position="169"/>
        <end position="198"/>
    </location>
</feature>
<gene>
    <name evidence="3" type="ORF">CLV25_1137</name>
</gene>
<keyword evidence="1" id="KW-0472">Membrane</keyword>
<accession>A0A4R2E8G8</accession>
<dbReference type="AlphaFoldDB" id="A0A4R2E8G8"/>